<sequence>MNYTNNFKYTVDQKFKTFLFRKNIYLKLKNPVISFTFDDCPMTAIQNGARILEYYDKVGTFYISFGLLDNESPSGRITDLNNIEKVLKRGHDIGDHTFNHIKAEAVENKIFEEQIILNRDTLEKYFPGYKFSSFSYPFGSLKPVTKKIVQKYYGFARGSFHGINRNITDSLLLKSFRLYGTSERKNIFKIIIDENKRNNGWLIFYTHDVSSSPSAYGCDEKLFDFVINYALKTQSEILSVAQFINKFNSVRN</sequence>
<feature type="domain" description="NodB homology" evidence="2">
    <location>
        <begin position="29"/>
        <end position="151"/>
    </location>
</feature>
<dbReference type="PANTHER" id="PTHR34216:SF11">
    <property type="entry name" value="CHITOOLIGOSACCHARIDE DEACETYLASE"/>
    <property type="match status" value="1"/>
</dbReference>
<dbReference type="SUPFAM" id="SSF88713">
    <property type="entry name" value="Glycoside hydrolase/deacetylase"/>
    <property type="match status" value="1"/>
</dbReference>
<dbReference type="GO" id="GO:0005975">
    <property type="term" value="P:carbohydrate metabolic process"/>
    <property type="evidence" value="ECO:0007669"/>
    <property type="project" value="InterPro"/>
</dbReference>
<dbReference type="GO" id="GO:0016810">
    <property type="term" value="F:hydrolase activity, acting on carbon-nitrogen (but not peptide) bonds"/>
    <property type="evidence" value="ECO:0007669"/>
    <property type="project" value="InterPro"/>
</dbReference>
<reference evidence="3" key="1">
    <citation type="journal article" date="2020" name="mSystems">
        <title>Genome- and Community-Level Interaction Insights into Carbon Utilization and Element Cycling Functions of Hydrothermarchaeota in Hydrothermal Sediment.</title>
        <authorList>
            <person name="Zhou Z."/>
            <person name="Liu Y."/>
            <person name="Xu W."/>
            <person name="Pan J."/>
            <person name="Luo Z.H."/>
            <person name="Li M."/>
        </authorList>
    </citation>
    <scope>NUCLEOTIDE SEQUENCE [LARGE SCALE GENOMIC DNA]</scope>
    <source>
        <strain evidence="3">SpSt-479</strain>
    </source>
</reference>
<dbReference type="PANTHER" id="PTHR34216">
    <property type="match status" value="1"/>
</dbReference>
<proteinExistence type="predicted"/>
<dbReference type="EMBL" id="DSUJ01000008">
    <property type="protein sequence ID" value="HFI90481.1"/>
    <property type="molecule type" value="Genomic_DNA"/>
</dbReference>
<dbReference type="InterPro" id="IPR002509">
    <property type="entry name" value="NODB_dom"/>
</dbReference>
<evidence type="ECO:0000313" key="3">
    <source>
        <dbReference type="EMBL" id="HFI90481.1"/>
    </source>
</evidence>
<keyword evidence="1" id="KW-0732">Signal</keyword>
<evidence type="ECO:0000259" key="2">
    <source>
        <dbReference type="Pfam" id="PF01522"/>
    </source>
</evidence>
<organism evidence="3">
    <name type="scientific">Ignavibacterium album</name>
    <dbReference type="NCBI Taxonomy" id="591197"/>
    <lineage>
        <taxon>Bacteria</taxon>
        <taxon>Pseudomonadati</taxon>
        <taxon>Ignavibacteriota</taxon>
        <taxon>Ignavibacteria</taxon>
        <taxon>Ignavibacteriales</taxon>
        <taxon>Ignavibacteriaceae</taxon>
        <taxon>Ignavibacterium</taxon>
    </lineage>
</organism>
<protein>
    <recommendedName>
        <fullName evidence="2">NodB homology domain-containing protein</fullName>
    </recommendedName>
</protein>
<dbReference type="InterPro" id="IPR051398">
    <property type="entry name" value="Polysacch_Deacetylase"/>
</dbReference>
<dbReference type="InterPro" id="IPR011330">
    <property type="entry name" value="Glyco_hydro/deAcase_b/a-brl"/>
</dbReference>
<dbReference type="Pfam" id="PF01522">
    <property type="entry name" value="Polysacc_deac_1"/>
    <property type="match status" value="1"/>
</dbReference>
<dbReference type="Gene3D" id="3.20.20.370">
    <property type="entry name" value="Glycoside hydrolase/deacetylase"/>
    <property type="match status" value="1"/>
</dbReference>
<accession>A0A7V3E676</accession>
<dbReference type="CDD" id="cd10967">
    <property type="entry name" value="CE4_GLA_like_6s"/>
    <property type="match status" value="1"/>
</dbReference>
<name>A0A7V3E676_9BACT</name>
<gene>
    <name evidence="3" type="ORF">ENS31_02995</name>
</gene>
<evidence type="ECO:0000256" key="1">
    <source>
        <dbReference type="ARBA" id="ARBA00022729"/>
    </source>
</evidence>
<comment type="caution">
    <text evidence="3">The sequence shown here is derived from an EMBL/GenBank/DDBJ whole genome shotgun (WGS) entry which is preliminary data.</text>
</comment>
<dbReference type="AlphaFoldDB" id="A0A7V3E676"/>